<feature type="region of interest" description="Disordered" evidence="1">
    <location>
        <begin position="26"/>
        <end position="53"/>
    </location>
</feature>
<dbReference type="Proteomes" id="UP000031737">
    <property type="component" value="Unassembled WGS sequence"/>
</dbReference>
<keyword evidence="3" id="KW-1185">Reference proteome</keyword>
<protein>
    <recommendedName>
        <fullName evidence="4">Ubiquitin-like domain-containing protein</fullName>
    </recommendedName>
</protein>
<evidence type="ECO:0000256" key="1">
    <source>
        <dbReference type="SAM" id="MobiDB-lite"/>
    </source>
</evidence>
<name>A0A061ITM6_TRYRA</name>
<feature type="compositionally biased region" description="Basic and acidic residues" evidence="1">
    <location>
        <begin position="554"/>
        <end position="563"/>
    </location>
</feature>
<feature type="compositionally biased region" description="Polar residues" evidence="1">
    <location>
        <begin position="32"/>
        <end position="45"/>
    </location>
</feature>
<accession>A0A061ITM6</accession>
<feature type="region of interest" description="Disordered" evidence="1">
    <location>
        <begin position="247"/>
        <end position="271"/>
    </location>
</feature>
<feature type="compositionally biased region" description="Low complexity" evidence="1">
    <location>
        <begin position="565"/>
        <end position="576"/>
    </location>
</feature>
<feature type="region of interest" description="Disordered" evidence="1">
    <location>
        <begin position="279"/>
        <end position="298"/>
    </location>
</feature>
<sequence>MDTGAASTVVRRGPLSERIARVLRAGKPPSRGCSSINRLAPNASTAPPRAPPHRLRRRLEENCTAIRRSVSTATVLAPSVEESRVGGHDVVAGRVEASPRRSRERPSLQDGIHTCQAPAPSDPERAMAAPAPQPASGVQAAEYVYSPSPLPPPLLQSPATPRQVTGREASRHVWGAQAPPPSELQQEETSSRSSGRLPFVSLRGFSSNDPFITGEPMLQKEISTSGAAAAEEEEGSFSTRRDKQDVIPRGVSGETPPLPHFEKEERSAQCDSNQPRMMMTREDSPSPRTPLCGGSTPSADAGGDALLTTRRHFPRPTPLLPPLPEPGDTATLLVVVKAASGADSGDSDDYHSSSTASCTGMGPKLASVPIVLRVFMSRLLLETTCVFDLKMGVERKLGVATTHQTLRAKGAVLHDALPLSLLDLSVILFMDVEAPEEARVEQSKLQGNIHHFVPQRERTPVLQLHEAPLSLSSSPRDCDAMLERIERLMRSSATPPGLTASATALWSSCGKTHAVTGCGSSCHAASRDDLQRGDDCIETNIYTGDGEEENAGAMHDRGRRDTDDGTVGSPRTSRPLRSPPFSPPEVAETTCRVSAAAGADAIEGPALGQRGPLEDAMTRAKQQMELLTWLSRRLGRLGSGSGSSSCGAGGE</sequence>
<feature type="compositionally biased region" description="Polar residues" evidence="1">
    <location>
        <begin position="183"/>
        <end position="194"/>
    </location>
</feature>
<evidence type="ECO:0000313" key="2">
    <source>
        <dbReference type="EMBL" id="ESL05929.1"/>
    </source>
</evidence>
<dbReference type="VEuPathDB" id="TriTrypDB:TRSC58_06406"/>
<dbReference type="AlphaFoldDB" id="A0A061ITM6"/>
<feature type="region of interest" description="Disordered" evidence="1">
    <location>
        <begin position="149"/>
        <end position="200"/>
    </location>
</feature>
<evidence type="ECO:0008006" key="4">
    <source>
        <dbReference type="Google" id="ProtNLM"/>
    </source>
</evidence>
<feature type="region of interest" description="Disordered" evidence="1">
    <location>
        <begin position="540"/>
        <end position="591"/>
    </location>
</feature>
<reference evidence="2 3" key="1">
    <citation type="submission" date="2013-07" db="EMBL/GenBank/DDBJ databases">
        <authorList>
            <person name="Stoco P.H."/>
            <person name="Wagner G."/>
            <person name="Gerber A."/>
            <person name="Zaha A."/>
            <person name="Thompson C."/>
            <person name="Bartholomeu D.C."/>
            <person name="Luckemeyer D.D."/>
            <person name="Bahia D."/>
            <person name="Loreto E."/>
            <person name="Prestes E.B."/>
            <person name="Lima F.M."/>
            <person name="Rodrigues-Luiz G."/>
            <person name="Vallejo G.A."/>
            <person name="Filho J.F."/>
            <person name="Monteiro K.M."/>
            <person name="Tyler K.M."/>
            <person name="de Almeida L.G."/>
            <person name="Ortiz M.F."/>
            <person name="Siervo M.A."/>
            <person name="de Moraes M.H."/>
            <person name="Cunha O.L."/>
            <person name="Mendonca-Neto R."/>
            <person name="Silva R."/>
            <person name="Teixeira S.M."/>
            <person name="Murta S.M."/>
            <person name="Sincero T.C."/>
            <person name="Mendes T.A."/>
            <person name="Urmenyi T.P."/>
            <person name="Silva V.G."/>
            <person name="da Rocha W.D."/>
            <person name="Andersson B."/>
            <person name="Romanha A.J."/>
            <person name="Steindel M."/>
            <person name="de Vasconcelos A.T."/>
            <person name="Grisard E.C."/>
        </authorList>
    </citation>
    <scope>NUCLEOTIDE SEQUENCE [LARGE SCALE GENOMIC DNA]</scope>
    <source>
        <strain evidence="2 3">SC58</strain>
    </source>
</reference>
<dbReference type="OrthoDB" id="248017at2759"/>
<dbReference type="EMBL" id="AUPL01006406">
    <property type="protein sequence ID" value="ESL05929.1"/>
    <property type="molecule type" value="Genomic_DNA"/>
</dbReference>
<gene>
    <name evidence="2" type="ORF">TRSC58_06406</name>
</gene>
<evidence type="ECO:0000313" key="3">
    <source>
        <dbReference type="Proteomes" id="UP000031737"/>
    </source>
</evidence>
<organism evidence="2 3">
    <name type="scientific">Trypanosoma rangeli SC58</name>
    <dbReference type="NCBI Taxonomy" id="429131"/>
    <lineage>
        <taxon>Eukaryota</taxon>
        <taxon>Discoba</taxon>
        <taxon>Euglenozoa</taxon>
        <taxon>Kinetoplastea</taxon>
        <taxon>Metakinetoplastina</taxon>
        <taxon>Trypanosomatida</taxon>
        <taxon>Trypanosomatidae</taxon>
        <taxon>Trypanosoma</taxon>
        <taxon>Herpetosoma</taxon>
    </lineage>
</organism>
<feature type="region of interest" description="Disordered" evidence="1">
    <location>
        <begin position="94"/>
        <end position="135"/>
    </location>
</feature>
<comment type="caution">
    <text evidence="2">The sequence shown here is derived from an EMBL/GenBank/DDBJ whole genome shotgun (WGS) entry which is preliminary data.</text>
</comment>
<feature type="compositionally biased region" description="Basic and acidic residues" evidence="1">
    <location>
        <begin position="97"/>
        <end position="107"/>
    </location>
</feature>
<proteinExistence type="predicted"/>